<name>A0A0D6B104_RHOSU</name>
<dbReference type="InterPro" id="IPR012550">
    <property type="entry name" value="DUF1706"/>
</dbReference>
<organism evidence="1 2">
    <name type="scientific">Rhodovulum sulfidophilum</name>
    <name type="common">Rhodobacter sulfidophilus</name>
    <dbReference type="NCBI Taxonomy" id="35806"/>
    <lineage>
        <taxon>Bacteria</taxon>
        <taxon>Pseudomonadati</taxon>
        <taxon>Pseudomonadota</taxon>
        <taxon>Alphaproteobacteria</taxon>
        <taxon>Rhodobacterales</taxon>
        <taxon>Paracoccaceae</taxon>
        <taxon>Rhodovulum</taxon>
    </lineage>
</organism>
<sequence>MGVPVSKAELLDAISTTFGNLIYDLERVPPELARTASMEGHAAGTMMSPADLVAYLLGWNELVLKWLDRDDRGEALELPETGFKWNQLGSLAQKFYADYQHLDWHELLTGLATTNLRLVETISSRTNDELYGHPWYGKWTKGRMVQFNTSSPYANARVRIRKWLKVVS</sequence>
<dbReference type="PIRSF" id="PIRSF031551">
    <property type="entry name" value="DUF1706"/>
    <property type="match status" value="1"/>
</dbReference>
<dbReference type="PATRIC" id="fig|35806.4.peg.1745"/>
<accession>A0A0D6B104</accession>
<dbReference type="PANTHER" id="PTHR40658">
    <property type="match status" value="1"/>
</dbReference>
<protein>
    <recommendedName>
        <fullName evidence="3">ClbS/DfsB family four-helix bundle protein</fullName>
    </recommendedName>
</protein>
<dbReference type="InterPro" id="IPR034660">
    <property type="entry name" value="DinB/YfiT-like"/>
</dbReference>
<evidence type="ECO:0008006" key="3">
    <source>
        <dbReference type="Google" id="ProtNLM"/>
    </source>
</evidence>
<dbReference type="Pfam" id="PF08020">
    <property type="entry name" value="DUF1706"/>
    <property type="match status" value="1"/>
</dbReference>
<dbReference type="AlphaFoldDB" id="A0A0D6B104"/>
<evidence type="ECO:0000313" key="1">
    <source>
        <dbReference type="EMBL" id="BAQ68848.1"/>
    </source>
</evidence>
<dbReference type="PANTHER" id="PTHR40658:SF3">
    <property type="entry name" value="CLBS_DFSB FAMILY FOUR-HELIX BUNDLE PROTEIN"/>
    <property type="match status" value="1"/>
</dbReference>
<dbReference type="Proteomes" id="UP000064912">
    <property type="component" value="Chromosome"/>
</dbReference>
<dbReference type="KEGG" id="rsu:NHU_01692"/>
<proteinExistence type="predicted"/>
<reference evidence="1 2" key="1">
    <citation type="submission" date="2015-02" db="EMBL/GenBank/DDBJ databases">
        <title>Genome sequene of Rhodovulum sulfidophilum DSM 2351.</title>
        <authorList>
            <person name="Nagao N."/>
        </authorList>
    </citation>
    <scope>NUCLEOTIDE SEQUENCE [LARGE SCALE GENOMIC DNA]</scope>
    <source>
        <strain evidence="1 2">DSM 2351</strain>
    </source>
</reference>
<dbReference type="EMBL" id="AP014800">
    <property type="protein sequence ID" value="BAQ68848.1"/>
    <property type="molecule type" value="Genomic_DNA"/>
</dbReference>
<dbReference type="Gene3D" id="1.20.120.450">
    <property type="entry name" value="dinb family like domain"/>
    <property type="match status" value="1"/>
</dbReference>
<gene>
    <name evidence="1" type="ORF">NHU_01692</name>
</gene>
<evidence type="ECO:0000313" key="2">
    <source>
        <dbReference type="Proteomes" id="UP000064912"/>
    </source>
</evidence>
<dbReference type="eggNOG" id="COG4283">
    <property type="taxonomic scope" value="Bacteria"/>
</dbReference>